<protein>
    <submittedName>
        <fullName evidence="2">Uncharacterized protein</fullName>
    </submittedName>
</protein>
<keyword evidence="3" id="KW-1185">Reference proteome</keyword>
<feature type="compositionally biased region" description="Low complexity" evidence="1">
    <location>
        <begin position="273"/>
        <end position="282"/>
    </location>
</feature>
<gene>
    <name evidence="2" type="ORF">SCAR479_01795</name>
</gene>
<reference evidence="2 3" key="1">
    <citation type="submission" date="2024-02" db="EMBL/GenBank/DDBJ databases">
        <title>First draft genome assembly of two strains of Seiridium cardinale.</title>
        <authorList>
            <person name="Emiliani G."/>
            <person name="Scali E."/>
        </authorList>
    </citation>
    <scope>NUCLEOTIDE SEQUENCE [LARGE SCALE GENOMIC DNA]</scope>
    <source>
        <strain evidence="2 3">BM-138-000479</strain>
    </source>
</reference>
<proteinExistence type="predicted"/>
<sequence length="338" mass="36740">METTWQDPELRFLLGEMIKASSVDVSLVAEFIKAHNIEQNWMNMQLPIGRTMQQCMVAAERVLAVHQPQPPNFYSLKRKSLETSDQPLKRQATMAPIESVHPPRNIQPRPSSNGYAPAPSINSSPSVPSTGTGTGKKRGRPSKADKEAQARANSFRTMEYAPITPAPAPAPAPLAPISMAPQREYVSSPGYEVTGNAPEIKTAKRSKLSGNENSPTVGYYPLASPASLTDLSRGGTEPTEQPGLAQSPRDQGTGQPKDLRSSSFHPPPKHHSPSPAQSQPQSNTLPPIQPGPRLPPEQYRPERPRAVDPIFPDRDRSRTGFDPISRSTPPTPPVANRG</sequence>
<accession>A0ABR2Y790</accession>
<feature type="region of interest" description="Disordered" evidence="1">
    <location>
        <begin position="85"/>
        <end position="152"/>
    </location>
</feature>
<feature type="compositionally biased region" description="Pro residues" evidence="1">
    <location>
        <begin position="329"/>
        <end position="338"/>
    </location>
</feature>
<evidence type="ECO:0000313" key="3">
    <source>
        <dbReference type="Proteomes" id="UP001465668"/>
    </source>
</evidence>
<organism evidence="2 3">
    <name type="scientific">Seiridium cardinale</name>
    <dbReference type="NCBI Taxonomy" id="138064"/>
    <lineage>
        <taxon>Eukaryota</taxon>
        <taxon>Fungi</taxon>
        <taxon>Dikarya</taxon>
        <taxon>Ascomycota</taxon>
        <taxon>Pezizomycotina</taxon>
        <taxon>Sordariomycetes</taxon>
        <taxon>Xylariomycetidae</taxon>
        <taxon>Amphisphaeriales</taxon>
        <taxon>Sporocadaceae</taxon>
        <taxon>Seiridium</taxon>
    </lineage>
</organism>
<name>A0ABR2Y790_9PEZI</name>
<evidence type="ECO:0000313" key="2">
    <source>
        <dbReference type="EMBL" id="KAK9781924.1"/>
    </source>
</evidence>
<comment type="caution">
    <text evidence="2">The sequence shown here is derived from an EMBL/GenBank/DDBJ whole genome shotgun (WGS) entry which is preliminary data.</text>
</comment>
<evidence type="ECO:0000256" key="1">
    <source>
        <dbReference type="SAM" id="MobiDB-lite"/>
    </source>
</evidence>
<feature type="region of interest" description="Disordered" evidence="1">
    <location>
        <begin position="188"/>
        <end position="338"/>
    </location>
</feature>
<feature type="compositionally biased region" description="Basic and acidic residues" evidence="1">
    <location>
        <begin position="299"/>
        <end position="319"/>
    </location>
</feature>
<dbReference type="Proteomes" id="UP001465668">
    <property type="component" value="Unassembled WGS sequence"/>
</dbReference>
<dbReference type="EMBL" id="JARVKM010000003">
    <property type="protein sequence ID" value="KAK9781924.1"/>
    <property type="molecule type" value="Genomic_DNA"/>
</dbReference>